<proteinExistence type="predicted"/>
<dbReference type="AlphaFoldDB" id="C4GMC2"/>
<dbReference type="EMBL" id="ACJW02000007">
    <property type="protein sequence ID" value="EEP66880.1"/>
    <property type="molecule type" value="Genomic_DNA"/>
</dbReference>
<dbReference type="STRING" id="629741.GCWU000324_02855"/>
<dbReference type="HOGENOM" id="CLU_1765587_0_0_4"/>
<reference evidence="1" key="1">
    <citation type="submission" date="2009-04" db="EMBL/GenBank/DDBJ databases">
        <authorList>
            <person name="Weinstock G."/>
            <person name="Sodergren E."/>
            <person name="Clifton S."/>
            <person name="Fulton L."/>
            <person name="Fulton B."/>
            <person name="Courtney L."/>
            <person name="Fronick C."/>
            <person name="Harrison M."/>
            <person name="Strong C."/>
            <person name="Farmer C."/>
            <person name="Delahaunty K."/>
            <person name="Markovic C."/>
            <person name="Hall O."/>
            <person name="Minx P."/>
            <person name="Tomlinson C."/>
            <person name="Mitreva M."/>
            <person name="Nelson J."/>
            <person name="Hou S."/>
            <person name="Wollam A."/>
            <person name="Pepin K.H."/>
            <person name="Johnson M."/>
            <person name="Bhonagiri V."/>
            <person name="Nash W.E."/>
            <person name="Warren W."/>
            <person name="Chinwalla A."/>
            <person name="Mardis E.R."/>
            <person name="Wilson R.K."/>
        </authorList>
    </citation>
    <scope>NUCLEOTIDE SEQUENCE [LARGE SCALE GENOMIC DNA]</scope>
    <source>
        <strain evidence="1">ATCC 51147</strain>
    </source>
</reference>
<dbReference type="Proteomes" id="UP000003009">
    <property type="component" value="Unassembled WGS sequence"/>
</dbReference>
<evidence type="ECO:0000313" key="1">
    <source>
        <dbReference type="EMBL" id="EEP66880.1"/>
    </source>
</evidence>
<comment type="caution">
    <text evidence="1">The sequence shown here is derived from an EMBL/GenBank/DDBJ whole genome shotgun (WGS) entry which is preliminary data.</text>
</comment>
<accession>C4GMC2</accession>
<organism evidence="1 2">
    <name type="scientific">Kingella oralis ATCC 51147</name>
    <dbReference type="NCBI Taxonomy" id="629741"/>
    <lineage>
        <taxon>Bacteria</taxon>
        <taxon>Pseudomonadati</taxon>
        <taxon>Pseudomonadota</taxon>
        <taxon>Betaproteobacteria</taxon>
        <taxon>Neisseriales</taxon>
        <taxon>Neisseriaceae</taxon>
        <taxon>Kingella</taxon>
    </lineage>
</organism>
<gene>
    <name evidence="1" type="ORF">GCWU000324_02855</name>
</gene>
<evidence type="ECO:0000313" key="2">
    <source>
        <dbReference type="Proteomes" id="UP000003009"/>
    </source>
</evidence>
<keyword evidence="2" id="KW-1185">Reference proteome</keyword>
<sequence>MGSHPSHLAANSLKSDFQAALVSHPLNFYLNGKHHKTPILAFLLLLTACHTASAHADALNPAVDMNGTVQISFEQAEFSYQGQTYYLDDERGVLNEWIKQQRAASKAFFIKQNVCLNGTIRTRAQNNPHGFGALGRYERAVVVRKMC</sequence>
<protein>
    <submittedName>
        <fullName evidence="1">Uncharacterized protein</fullName>
    </submittedName>
</protein>
<name>C4GMC2_9NEIS</name>